<evidence type="ECO:0000256" key="2">
    <source>
        <dbReference type="ARBA" id="ARBA00022670"/>
    </source>
</evidence>
<evidence type="ECO:0000256" key="5">
    <source>
        <dbReference type="ARBA" id="ARBA00022807"/>
    </source>
</evidence>
<keyword evidence="5 6" id="KW-0788">Thiol protease</keyword>
<dbReference type="SUPFAM" id="SSF54001">
    <property type="entry name" value="Cysteine proteinases"/>
    <property type="match status" value="1"/>
</dbReference>
<dbReference type="GO" id="GO:0036503">
    <property type="term" value="P:ERAD pathway"/>
    <property type="evidence" value="ECO:0007669"/>
    <property type="project" value="TreeGrafter"/>
</dbReference>
<dbReference type="GO" id="GO:0030968">
    <property type="term" value="P:endoplasmic reticulum unfolded protein response"/>
    <property type="evidence" value="ECO:0007669"/>
    <property type="project" value="TreeGrafter"/>
</dbReference>
<name>A0A6A4LQ34_9ERIC</name>
<dbReference type="PANTHER" id="PTHR13312">
    <property type="entry name" value="HIV-INDUCED PROTEIN-7-LIKE PROTEASE"/>
    <property type="match status" value="1"/>
</dbReference>
<dbReference type="InterPro" id="IPR038765">
    <property type="entry name" value="Papain-like_cys_pep_sf"/>
</dbReference>
<gene>
    <name evidence="8" type="ORF">C3L33_11581</name>
</gene>
<comment type="function">
    <text evidence="6">Hydrolase that can remove conjugated ubiquitin from proteins and may therefore play an important regulatory role at the level of protein turnover by preventing degradation.</text>
</comment>
<evidence type="ECO:0000256" key="6">
    <source>
        <dbReference type="RuleBase" id="RU367104"/>
    </source>
</evidence>
<dbReference type="OrthoDB" id="65596at2759"/>
<dbReference type="AlphaFoldDB" id="A0A6A4LQ34"/>
<evidence type="ECO:0000313" key="8">
    <source>
        <dbReference type="EMBL" id="KAE9456647.1"/>
    </source>
</evidence>
<evidence type="ECO:0000256" key="1">
    <source>
        <dbReference type="ARBA" id="ARBA00000707"/>
    </source>
</evidence>
<dbReference type="PROSITE" id="PS50802">
    <property type="entry name" value="OTU"/>
    <property type="match status" value="1"/>
</dbReference>
<evidence type="ECO:0000256" key="4">
    <source>
        <dbReference type="ARBA" id="ARBA00022801"/>
    </source>
</evidence>
<comment type="caution">
    <text evidence="8">The sequence shown here is derived from an EMBL/GenBank/DDBJ whole genome shotgun (WGS) entry which is preliminary data.</text>
</comment>
<dbReference type="InterPro" id="IPR003323">
    <property type="entry name" value="OTU_dom"/>
</dbReference>
<keyword evidence="4 6" id="KW-0378">Hydrolase</keyword>
<dbReference type="GO" id="GO:0005634">
    <property type="term" value="C:nucleus"/>
    <property type="evidence" value="ECO:0007669"/>
    <property type="project" value="TreeGrafter"/>
</dbReference>
<dbReference type="Pfam" id="PF24560">
    <property type="entry name" value="zf-C2H2_OTU1_C"/>
    <property type="match status" value="1"/>
</dbReference>
<dbReference type="Gene3D" id="3.90.70.80">
    <property type="match status" value="1"/>
</dbReference>
<accession>A0A6A4LQ34</accession>
<evidence type="ECO:0000313" key="9">
    <source>
        <dbReference type="Proteomes" id="UP000428333"/>
    </source>
</evidence>
<evidence type="ECO:0000259" key="7">
    <source>
        <dbReference type="PROSITE" id="PS50802"/>
    </source>
</evidence>
<comment type="subcellular location">
    <subcellularLocation>
        <location evidence="6">Cytoplasm</location>
    </subcellularLocation>
</comment>
<dbReference type="EMBL" id="QEFC01001721">
    <property type="protein sequence ID" value="KAE9456647.1"/>
    <property type="molecule type" value="Genomic_DNA"/>
</dbReference>
<feature type="domain" description="OTU" evidence="7">
    <location>
        <begin position="11"/>
        <end position="136"/>
    </location>
</feature>
<reference evidence="8 9" key="1">
    <citation type="journal article" date="2019" name="Genome Biol. Evol.">
        <title>The Rhododendron genome and chromosomal organization provide insight into shared whole-genome duplications across the heath family (Ericaceae).</title>
        <authorList>
            <person name="Soza V.L."/>
            <person name="Lindsley D."/>
            <person name="Waalkes A."/>
            <person name="Ramage E."/>
            <person name="Patwardhan R.P."/>
            <person name="Burton J.N."/>
            <person name="Adey A."/>
            <person name="Kumar A."/>
            <person name="Qiu R."/>
            <person name="Shendure J."/>
            <person name="Hall B."/>
        </authorList>
    </citation>
    <scope>NUCLEOTIDE SEQUENCE [LARGE SCALE GENOMIC DNA]</scope>
    <source>
        <strain evidence="8">RSF 1966-606</strain>
    </source>
</reference>
<dbReference type="Proteomes" id="UP000428333">
    <property type="component" value="Linkage Group LG07"/>
</dbReference>
<dbReference type="PANTHER" id="PTHR13312:SF0">
    <property type="entry name" value="UBIQUITIN THIOESTERASE OTU1"/>
    <property type="match status" value="1"/>
</dbReference>
<proteinExistence type="predicted"/>
<sequence length="205" mass="22817">YIFIFNMEGAIVRRVIPSDNSCLFNAVGYVMDHDKHKAPELRQVIAATVASDPTQYSEAFLGKPNEEYCTWILNPEKWGGAIELAILSDYYGREIGAYDIQTSRCDLYGQCLIPFMGLQMSPSDGAPEEFDQTIFRVQKDRTIGPVERLTLNLVKEQQRKRSYTDTANFTLRCGVCQIGVIGQKVPAVRLPDTSVSGPGKGPKTA</sequence>
<dbReference type="EC" id="3.4.19.12" evidence="6"/>
<keyword evidence="9" id="KW-1185">Reference proteome</keyword>
<dbReference type="Pfam" id="PF02338">
    <property type="entry name" value="OTU"/>
    <property type="match status" value="1"/>
</dbReference>
<dbReference type="GO" id="GO:0004843">
    <property type="term" value="F:cysteine-type deubiquitinase activity"/>
    <property type="evidence" value="ECO:0007669"/>
    <property type="project" value="UniProtKB-UniRule"/>
</dbReference>
<dbReference type="FunFam" id="3.90.70.80:FF:000017">
    <property type="entry name" value="ubiquitin thioesterase OTU1"/>
    <property type="match status" value="1"/>
</dbReference>
<keyword evidence="3 6" id="KW-0833">Ubl conjugation pathway</keyword>
<feature type="non-terminal residue" evidence="8">
    <location>
        <position position="1"/>
    </location>
</feature>
<keyword evidence="2" id="KW-0645">Protease</keyword>
<dbReference type="GO" id="GO:0016579">
    <property type="term" value="P:protein deubiquitination"/>
    <property type="evidence" value="ECO:0007669"/>
    <property type="project" value="TreeGrafter"/>
</dbReference>
<organism evidence="8 9">
    <name type="scientific">Rhododendron williamsianum</name>
    <dbReference type="NCBI Taxonomy" id="262921"/>
    <lineage>
        <taxon>Eukaryota</taxon>
        <taxon>Viridiplantae</taxon>
        <taxon>Streptophyta</taxon>
        <taxon>Embryophyta</taxon>
        <taxon>Tracheophyta</taxon>
        <taxon>Spermatophyta</taxon>
        <taxon>Magnoliopsida</taxon>
        <taxon>eudicotyledons</taxon>
        <taxon>Gunneridae</taxon>
        <taxon>Pentapetalae</taxon>
        <taxon>asterids</taxon>
        <taxon>Ericales</taxon>
        <taxon>Ericaceae</taxon>
        <taxon>Ericoideae</taxon>
        <taxon>Rhodoreae</taxon>
        <taxon>Rhododendron</taxon>
    </lineage>
</organism>
<dbReference type="GO" id="GO:0005829">
    <property type="term" value="C:cytosol"/>
    <property type="evidence" value="ECO:0007669"/>
    <property type="project" value="TreeGrafter"/>
</dbReference>
<dbReference type="InterPro" id="IPR057766">
    <property type="entry name" value="Znf-C2H2_OTU1-like_C"/>
</dbReference>
<keyword evidence="6" id="KW-0963">Cytoplasm</keyword>
<evidence type="ECO:0000256" key="3">
    <source>
        <dbReference type="ARBA" id="ARBA00022786"/>
    </source>
</evidence>
<comment type="catalytic activity">
    <reaction evidence="1 6">
        <text>Thiol-dependent hydrolysis of ester, thioester, amide, peptide and isopeptide bonds formed by the C-terminal Gly of ubiquitin (a 76-residue protein attached to proteins as an intracellular targeting signal).</text>
        <dbReference type="EC" id="3.4.19.12"/>
    </reaction>
</comment>
<protein>
    <recommendedName>
        <fullName evidence="6">Ubiquitin thioesterase OTU</fullName>
        <ecNumber evidence="6">3.4.19.12</ecNumber>
    </recommendedName>
</protein>